<proteinExistence type="predicted"/>
<feature type="compositionally biased region" description="Basic and acidic residues" evidence="1">
    <location>
        <begin position="9"/>
        <end position="19"/>
    </location>
</feature>
<evidence type="ECO:0000313" key="2">
    <source>
        <dbReference type="EMBL" id="PNS15840.1"/>
    </source>
</evidence>
<protein>
    <submittedName>
        <fullName evidence="2">Uncharacterized protein</fullName>
    </submittedName>
</protein>
<evidence type="ECO:0000256" key="1">
    <source>
        <dbReference type="SAM" id="MobiDB-lite"/>
    </source>
</evidence>
<dbReference type="OrthoDB" id="5332316at2759"/>
<feature type="region of interest" description="Disordered" evidence="1">
    <location>
        <begin position="1"/>
        <end position="20"/>
    </location>
</feature>
<comment type="caution">
    <text evidence="2">The sequence shown here is derived from an EMBL/GenBank/DDBJ whole genome shotgun (WGS) entry which is preliminary data.</text>
</comment>
<name>A0A2K1QLT8_9PEZI</name>
<gene>
    <name evidence="2" type="ORF">CAC42_4292</name>
</gene>
<evidence type="ECO:0000313" key="3">
    <source>
        <dbReference type="Proteomes" id="UP000243797"/>
    </source>
</evidence>
<feature type="compositionally biased region" description="Gly residues" evidence="1">
    <location>
        <begin position="291"/>
        <end position="305"/>
    </location>
</feature>
<sequence length="364" mass="40872">MASSSQAKQKTDDKAHAKELLAQLFPEQYAPKVETPGDQLRLEELRQSISRPPKEQKTATQIEVPPTKWDKKSQIGAKGVLKLSRASQNLAPEDFQRLMPQAKKLFGWNSRLGAIEKIIPAREMDRLERKGSYYLIFESTISAEEYRRRASRIAQLYDIYGPTSRVSDRPIPKNLILPGELAMQLVKTFTLLPPSQPLELELVRQPYDPALADLIQHGGYGKIVKRPWKAPAEVILRAGLYHLSYGLLHSALRAAEHERNLPWTGNRFGDFKLSAWNNEPKGRNADETQPEGGGPRQGDNEGGPVGTSRVEGKPPVQMPKVYLVGLETTAEAEAFARHFHRRELVNPKAEPSAEPIVLDAEVLW</sequence>
<dbReference type="AlphaFoldDB" id="A0A2K1QLT8"/>
<feature type="region of interest" description="Disordered" evidence="1">
    <location>
        <begin position="274"/>
        <end position="314"/>
    </location>
</feature>
<organism evidence="2 3">
    <name type="scientific">Sphaceloma murrayae</name>
    <dbReference type="NCBI Taxonomy" id="2082308"/>
    <lineage>
        <taxon>Eukaryota</taxon>
        <taxon>Fungi</taxon>
        <taxon>Dikarya</taxon>
        <taxon>Ascomycota</taxon>
        <taxon>Pezizomycotina</taxon>
        <taxon>Dothideomycetes</taxon>
        <taxon>Dothideomycetidae</taxon>
        <taxon>Myriangiales</taxon>
        <taxon>Elsinoaceae</taxon>
        <taxon>Sphaceloma</taxon>
    </lineage>
</organism>
<dbReference type="EMBL" id="NKHZ01000068">
    <property type="protein sequence ID" value="PNS15840.1"/>
    <property type="molecule type" value="Genomic_DNA"/>
</dbReference>
<dbReference type="InParanoid" id="A0A2K1QLT8"/>
<dbReference type="Proteomes" id="UP000243797">
    <property type="component" value="Unassembled WGS sequence"/>
</dbReference>
<reference evidence="2 3" key="1">
    <citation type="submission" date="2017-06" db="EMBL/GenBank/DDBJ databases">
        <title>Draft genome sequence of a variant of Elsinoe murrayae.</title>
        <authorList>
            <person name="Cheng Q."/>
        </authorList>
    </citation>
    <scope>NUCLEOTIDE SEQUENCE [LARGE SCALE GENOMIC DNA]</scope>
    <source>
        <strain evidence="2 3">CQ-2017a</strain>
    </source>
</reference>
<accession>A0A2K1QLT8</accession>
<keyword evidence="3" id="KW-1185">Reference proteome</keyword>